<organism evidence="1 2">
    <name type="scientific">Trifolium medium</name>
    <dbReference type="NCBI Taxonomy" id="97028"/>
    <lineage>
        <taxon>Eukaryota</taxon>
        <taxon>Viridiplantae</taxon>
        <taxon>Streptophyta</taxon>
        <taxon>Embryophyta</taxon>
        <taxon>Tracheophyta</taxon>
        <taxon>Spermatophyta</taxon>
        <taxon>Magnoliopsida</taxon>
        <taxon>eudicotyledons</taxon>
        <taxon>Gunneridae</taxon>
        <taxon>Pentapetalae</taxon>
        <taxon>rosids</taxon>
        <taxon>fabids</taxon>
        <taxon>Fabales</taxon>
        <taxon>Fabaceae</taxon>
        <taxon>Papilionoideae</taxon>
        <taxon>50 kb inversion clade</taxon>
        <taxon>NPAAA clade</taxon>
        <taxon>Hologalegina</taxon>
        <taxon>IRL clade</taxon>
        <taxon>Trifolieae</taxon>
        <taxon>Trifolium</taxon>
    </lineage>
</organism>
<name>A0A392TIJ8_9FABA</name>
<keyword evidence="2" id="KW-1185">Reference proteome</keyword>
<comment type="caution">
    <text evidence="1">The sequence shown here is derived from an EMBL/GenBank/DDBJ whole genome shotgun (WGS) entry which is preliminary data.</text>
</comment>
<protein>
    <submittedName>
        <fullName evidence="1">Uncharacterized protein</fullName>
    </submittedName>
</protein>
<sequence length="79" mass="8834">MARCAPMLRKFGVCSANCASRRRGWRVAPAIELESIRASAICASRRRGWRVAPVSQKDVSGRLCPWRVAQLHMARRAPS</sequence>
<feature type="non-terminal residue" evidence="1">
    <location>
        <position position="79"/>
    </location>
</feature>
<dbReference type="Proteomes" id="UP000265520">
    <property type="component" value="Unassembled WGS sequence"/>
</dbReference>
<dbReference type="EMBL" id="LXQA010587953">
    <property type="protein sequence ID" value="MCI60782.1"/>
    <property type="molecule type" value="Genomic_DNA"/>
</dbReference>
<dbReference type="AlphaFoldDB" id="A0A392TIJ8"/>
<proteinExistence type="predicted"/>
<evidence type="ECO:0000313" key="2">
    <source>
        <dbReference type="Proteomes" id="UP000265520"/>
    </source>
</evidence>
<evidence type="ECO:0000313" key="1">
    <source>
        <dbReference type="EMBL" id="MCI60782.1"/>
    </source>
</evidence>
<reference evidence="1 2" key="1">
    <citation type="journal article" date="2018" name="Front. Plant Sci.">
        <title>Red Clover (Trifolium pratense) and Zigzag Clover (T. medium) - A Picture of Genomic Similarities and Differences.</title>
        <authorList>
            <person name="Dluhosova J."/>
            <person name="Istvanek J."/>
            <person name="Nedelnik J."/>
            <person name="Repkova J."/>
        </authorList>
    </citation>
    <scope>NUCLEOTIDE SEQUENCE [LARGE SCALE GENOMIC DNA]</scope>
    <source>
        <strain evidence="2">cv. 10/8</strain>
        <tissue evidence="1">Leaf</tissue>
    </source>
</reference>
<accession>A0A392TIJ8</accession>